<evidence type="ECO:0000313" key="2">
    <source>
        <dbReference type="Ensembl" id="ENSMUSP00000140226.2"/>
    </source>
</evidence>
<sequence length="71" mass="8143">MCLRVKDEEPAQVYPEGPRRHHPSDVSTSLWKNVSITCKTYRKRRGNWGKGSQGLTRFRIQASCGHKLGVF</sequence>
<organism evidence="2 4">
    <name type="scientific">Mus musculus</name>
    <name type="common">Mouse</name>
    <dbReference type="NCBI Taxonomy" id="10090"/>
    <lineage>
        <taxon>Eukaryota</taxon>
        <taxon>Metazoa</taxon>
        <taxon>Chordata</taxon>
        <taxon>Craniata</taxon>
        <taxon>Vertebrata</taxon>
        <taxon>Euteleostomi</taxon>
        <taxon>Mammalia</taxon>
        <taxon>Eutheria</taxon>
        <taxon>Euarchontoglires</taxon>
        <taxon>Glires</taxon>
        <taxon>Rodentia</taxon>
        <taxon>Myomorpha</taxon>
        <taxon>Muroidea</taxon>
        <taxon>Muridae</taxon>
        <taxon>Murinae</taxon>
        <taxon>Mus</taxon>
        <taxon>Mus</taxon>
    </lineage>
</organism>
<dbReference type="VEuPathDB" id="HostDB:ENSMUSG00000094445"/>
<accession>A0A087WQJ9</accession>
<dbReference type="Proteomes" id="UP000000589">
    <property type="component" value="Chromosome 7"/>
</dbReference>
<dbReference type="AlphaFoldDB" id="A0A087WQJ9"/>
<keyword evidence="4" id="KW-1185">Reference proteome</keyword>
<dbReference type="MGI" id="MGI:1922779">
    <property type="gene designation" value="Ccdc179"/>
</dbReference>
<protein>
    <submittedName>
        <fullName evidence="2">Coiled-coil domain containing 179</fullName>
    </submittedName>
</protein>
<reference evidence="2 4" key="1">
    <citation type="journal article" date="2009" name="PLoS Biol.">
        <title>Lineage-specific biology revealed by a finished genome assembly of the mouse.</title>
        <authorList>
            <consortium name="Mouse Genome Sequencing Consortium"/>
            <person name="Church D.M."/>
            <person name="Goodstadt L."/>
            <person name="Hillier L.W."/>
            <person name="Zody M.C."/>
            <person name="Goldstein S."/>
            <person name="She X."/>
            <person name="Bult C.J."/>
            <person name="Agarwala R."/>
            <person name="Cherry J.L."/>
            <person name="DiCuccio M."/>
            <person name="Hlavina W."/>
            <person name="Kapustin Y."/>
            <person name="Meric P."/>
            <person name="Maglott D."/>
            <person name="Birtle Z."/>
            <person name="Marques A.C."/>
            <person name="Graves T."/>
            <person name="Zhou S."/>
            <person name="Teague B."/>
            <person name="Potamousis K."/>
            <person name="Churas C."/>
            <person name="Place M."/>
            <person name="Herschleb J."/>
            <person name="Runnheim R."/>
            <person name="Forrest D."/>
            <person name="Amos-Landgraf J."/>
            <person name="Schwartz D.C."/>
            <person name="Cheng Z."/>
            <person name="Lindblad-Toh K."/>
            <person name="Eichler E.E."/>
            <person name="Ponting C.P."/>
        </authorList>
    </citation>
    <scope>NUCLEOTIDE SEQUENCE [LARGE SCALE GENOMIC DNA]</scope>
    <source>
        <strain evidence="2 4">C57BL/6J</strain>
    </source>
</reference>
<evidence type="ECO:0000313" key="3">
    <source>
        <dbReference type="MGI" id="MGI:1922779"/>
    </source>
</evidence>
<feature type="region of interest" description="Disordered" evidence="1">
    <location>
        <begin position="1"/>
        <end position="27"/>
    </location>
</feature>
<dbReference type="ExpressionAtlas" id="A0A087WQJ9">
    <property type="expression patterns" value="baseline and differential"/>
</dbReference>
<reference evidence="2" key="3">
    <citation type="submission" date="2025-08" db="UniProtKB">
        <authorList>
            <consortium name="Ensembl"/>
        </authorList>
    </citation>
    <scope>IDENTIFICATION</scope>
    <source>
        <strain evidence="2">C57BL/6J</strain>
    </source>
</reference>
<dbReference type="GeneTree" id="ENSGT00660000097475"/>
<evidence type="ECO:0000313" key="4">
    <source>
        <dbReference type="Proteomes" id="UP000000589"/>
    </source>
</evidence>
<dbReference type="HOGENOM" id="CLU_2739371_0_0_1"/>
<dbReference type="AGR" id="MGI:1922779"/>
<reference evidence="2" key="4">
    <citation type="submission" date="2025-09" db="UniProtKB">
        <authorList>
            <consortium name="Ensembl"/>
        </authorList>
    </citation>
    <scope>IDENTIFICATION</scope>
    <source>
        <strain evidence="2">C57BL/6J</strain>
    </source>
</reference>
<dbReference type="Ensembl" id="ENSMUST00000185758.2">
    <property type="protein sequence ID" value="ENSMUSP00000140226.2"/>
    <property type="gene ID" value="ENSMUSG00000094445.8"/>
</dbReference>
<dbReference type="OrthoDB" id="9799303at2759"/>
<gene>
    <name evidence="2 3" type="primary">Ccdc179</name>
</gene>
<name>A0A087WQJ9_MOUSE</name>
<reference evidence="2 4" key="2">
    <citation type="journal article" date="2011" name="PLoS Biol.">
        <title>Modernizing reference genome assemblies.</title>
        <authorList>
            <person name="Church D.M."/>
            <person name="Schneider V.A."/>
            <person name="Graves T."/>
            <person name="Auger K."/>
            <person name="Cunningham F."/>
            <person name="Bouk N."/>
            <person name="Chen H.C."/>
            <person name="Agarwala R."/>
            <person name="McLaren W.M."/>
            <person name="Ritchie G.R."/>
            <person name="Albracht D."/>
            <person name="Kremitzki M."/>
            <person name="Rock S."/>
            <person name="Kotkiewicz H."/>
            <person name="Kremitzki C."/>
            <person name="Wollam A."/>
            <person name="Trani L."/>
            <person name="Fulton L."/>
            <person name="Fulton R."/>
            <person name="Matthews L."/>
            <person name="Whitehead S."/>
            <person name="Chow W."/>
            <person name="Torrance J."/>
            <person name="Dunn M."/>
            <person name="Harden G."/>
            <person name="Threadgold G."/>
            <person name="Wood J."/>
            <person name="Collins J."/>
            <person name="Heath P."/>
            <person name="Griffiths G."/>
            <person name="Pelan S."/>
            <person name="Grafham D."/>
            <person name="Eichler E.E."/>
            <person name="Weinstock G."/>
            <person name="Mardis E.R."/>
            <person name="Wilson R.K."/>
            <person name="Howe K."/>
            <person name="Flicek P."/>
            <person name="Hubbard T."/>
        </authorList>
    </citation>
    <scope>NUCLEOTIDE SEQUENCE [LARGE SCALE GENOMIC DNA]</scope>
    <source>
        <strain evidence="2 4">C57BL/6J</strain>
    </source>
</reference>
<evidence type="ECO:0000256" key="1">
    <source>
        <dbReference type="SAM" id="MobiDB-lite"/>
    </source>
</evidence>
<dbReference type="Bgee" id="ENSMUSG00000094445">
    <property type="expression patterns" value="Expressed in spermatid and 26 other cell types or tissues"/>
</dbReference>
<proteinExistence type="predicted"/>